<sequence length="431" mass="48296">MEPLPQEIIDLIIDSISSHNELDNSPTNPTLFTCTRVSRSFWMTARKHIFSKLIFCPTSTLQNTKDKLTNLAELLEQDKNLLSAISFVEINTSLHTTPQWAYQCDEFLDRILILIINRPRKLNQLSLFCFSNPILETTFGKRTQENIKHLVTGLEALSLAYLEISATFFEKLPPLKHLHLMQVTLASPADSAHFPLPKFQPNATMKIDYGSLEHVHDLYQGSQLFPGYTNLKVINTFSHGSTSQLREMLDGGVNTMTSLELNTNMSLPPKGYHIDLGHFKKLTYFLVSILCLSHSWTITEIIDSISLHFDGAVGLFDPSSSPSHLVDLEISLACYIEMQLTDVNLEEKIDSTVSTLKEGLSGLASCKLLAQHPQLKSVKLKITLPTPSNSDVEKQAINNYKNFFERCIKDAVAAGDGPLKYVVQIICAEPT</sequence>
<dbReference type="AlphaFoldDB" id="A0A9P6E6C4"/>
<reference evidence="1" key="1">
    <citation type="submission" date="2020-11" db="EMBL/GenBank/DDBJ databases">
        <authorList>
            <consortium name="DOE Joint Genome Institute"/>
            <person name="Ahrendt S."/>
            <person name="Riley R."/>
            <person name="Andreopoulos W."/>
            <person name="Labutti K."/>
            <person name="Pangilinan J."/>
            <person name="Ruiz-Duenas F.J."/>
            <person name="Barrasa J.M."/>
            <person name="Sanchez-Garcia M."/>
            <person name="Camarero S."/>
            <person name="Miyauchi S."/>
            <person name="Serrano A."/>
            <person name="Linde D."/>
            <person name="Babiker R."/>
            <person name="Drula E."/>
            <person name="Ayuso-Fernandez I."/>
            <person name="Pacheco R."/>
            <person name="Padilla G."/>
            <person name="Ferreira P."/>
            <person name="Barriuso J."/>
            <person name="Kellner H."/>
            <person name="Castanera R."/>
            <person name="Alfaro M."/>
            <person name="Ramirez L."/>
            <person name="Pisabarro A.G."/>
            <person name="Kuo A."/>
            <person name="Tritt A."/>
            <person name="Lipzen A."/>
            <person name="He G."/>
            <person name="Yan M."/>
            <person name="Ng V."/>
            <person name="Cullen D."/>
            <person name="Martin F."/>
            <person name="Rosso M.-N."/>
            <person name="Henrissat B."/>
            <person name="Hibbett D."/>
            <person name="Martinez A.T."/>
            <person name="Grigoriev I.V."/>
        </authorList>
    </citation>
    <scope>NUCLEOTIDE SEQUENCE</scope>
    <source>
        <strain evidence="1">CBS 506.95</strain>
    </source>
</reference>
<keyword evidence="2" id="KW-1185">Reference proteome</keyword>
<organism evidence="1 2">
    <name type="scientific">Crepidotus variabilis</name>
    <dbReference type="NCBI Taxonomy" id="179855"/>
    <lineage>
        <taxon>Eukaryota</taxon>
        <taxon>Fungi</taxon>
        <taxon>Dikarya</taxon>
        <taxon>Basidiomycota</taxon>
        <taxon>Agaricomycotina</taxon>
        <taxon>Agaricomycetes</taxon>
        <taxon>Agaricomycetidae</taxon>
        <taxon>Agaricales</taxon>
        <taxon>Agaricineae</taxon>
        <taxon>Crepidotaceae</taxon>
        <taxon>Crepidotus</taxon>
    </lineage>
</organism>
<protein>
    <submittedName>
        <fullName evidence="1">Uncharacterized protein</fullName>
    </submittedName>
</protein>
<dbReference type="Proteomes" id="UP000807306">
    <property type="component" value="Unassembled WGS sequence"/>
</dbReference>
<dbReference type="EMBL" id="MU157918">
    <property type="protein sequence ID" value="KAF9523433.1"/>
    <property type="molecule type" value="Genomic_DNA"/>
</dbReference>
<evidence type="ECO:0000313" key="2">
    <source>
        <dbReference type="Proteomes" id="UP000807306"/>
    </source>
</evidence>
<comment type="caution">
    <text evidence="1">The sequence shown here is derived from an EMBL/GenBank/DDBJ whole genome shotgun (WGS) entry which is preliminary data.</text>
</comment>
<accession>A0A9P6E6C4</accession>
<name>A0A9P6E6C4_9AGAR</name>
<proteinExistence type="predicted"/>
<evidence type="ECO:0000313" key="1">
    <source>
        <dbReference type="EMBL" id="KAF9523433.1"/>
    </source>
</evidence>
<gene>
    <name evidence="1" type="ORF">CPB83DRAFT_862914</name>
</gene>